<name>A0A853AKM1_9PSEU</name>
<dbReference type="GO" id="GO:0032993">
    <property type="term" value="C:protein-DNA complex"/>
    <property type="evidence" value="ECO:0007669"/>
    <property type="project" value="TreeGrafter"/>
</dbReference>
<dbReference type="EMBL" id="JACCFJ010000001">
    <property type="protein sequence ID" value="NYI84346.1"/>
    <property type="molecule type" value="Genomic_DNA"/>
</dbReference>
<sequence>MELRHLSAFVAVAEELHFGRAAARLHMTQPPLSQQIRQLEKDLGVALFERNTRSVQLTAAGRTFLGPARDALAAAAVARRAARAAGRGEVGAVSLGFAGASSAVTLPVLTRAVAAELPGVEMTLRGPWYSGEPTGRIAEGTLDLGFATVSGTRGLASRLVRRDRLMVALADVHPLAGRSEIELAELAGERFVAFPAGRGSEVRELFVSSCLDAGFMPTVVQEAPDSFSLLAMVGAGVGIALVVEAAQSIRLDHVTFVPLAEPAPVLPVSLVWRQGDDSAVLRAVLDLAEQVLPTPAD</sequence>
<evidence type="ECO:0000259" key="5">
    <source>
        <dbReference type="PROSITE" id="PS50931"/>
    </source>
</evidence>
<reference evidence="6 7" key="1">
    <citation type="submission" date="2020-07" db="EMBL/GenBank/DDBJ databases">
        <title>Sequencing the genomes of 1000 actinobacteria strains.</title>
        <authorList>
            <person name="Klenk H.-P."/>
        </authorList>
    </citation>
    <scope>NUCLEOTIDE SEQUENCE [LARGE SCALE GENOMIC DNA]</scope>
    <source>
        <strain evidence="6 7">DSM 44065</strain>
    </source>
</reference>
<evidence type="ECO:0000256" key="4">
    <source>
        <dbReference type="ARBA" id="ARBA00023163"/>
    </source>
</evidence>
<dbReference type="Pfam" id="PF03466">
    <property type="entry name" value="LysR_substrate"/>
    <property type="match status" value="1"/>
</dbReference>
<dbReference type="SUPFAM" id="SSF53850">
    <property type="entry name" value="Periplasmic binding protein-like II"/>
    <property type="match status" value="1"/>
</dbReference>
<dbReference type="Pfam" id="PF00126">
    <property type="entry name" value="HTH_1"/>
    <property type="match status" value="1"/>
</dbReference>
<feature type="domain" description="HTH lysR-type" evidence="5">
    <location>
        <begin position="1"/>
        <end position="58"/>
    </location>
</feature>
<dbReference type="FunFam" id="1.10.10.10:FF:000001">
    <property type="entry name" value="LysR family transcriptional regulator"/>
    <property type="match status" value="1"/>
</dbReference>
<dbReference type="InterPro" id="IPR000847">
    <property type="entry name" value="LysR_HTH_N"/>
</dbReference>
<evidence type="ECO:0000313" key="7">
    <source>
        <dbReference type="Proteomes" id="UP000587002"/>
    </source>
</evidence>
<keyword evidence="3 6" id="KW-0238">DNA-binding</keyword>
<dbReference type="GO" id="GO:0003700">
    <property type="term" value="F:DNA-binding transcription factor activity"/>
    <property type="evidence" value="ECO:0007669"/>
    <property type="project" value="InterPro"/>
</dbReference>
<dbReference type="PANTHER" id="PTHR30346">
    <property type="entry name" value="TRANSCRIPTIONAL DUAL REGULATOR HCAR-RELATED"/>
    <property type="match status" value="1"/>
</dbReference>
<evidence type="ECO:0000313" key="6">
    <source>
        <dbReference type="EMBL" id="NYI84346.1"/>
    </source>
</evidence>
<dbReference type="PANTHER" id="PTHR30346:SF0">
    <property type="entry name" value="HCA OPERON TRANSCRIPTIONAL ACTIVATOR HCAR"/>
    <property type="match status" value="1"/>
</dbReference>
<dbReference type="Proteomes" id="UP000587002">
    <property type="component" value="Unassembled WGS sequence"/>
</dbReference>
<dbReference type="InterPro" id="IPR005119">
    <property type="entry name" value="LysR_subst-bd"/>
</dbReference>
<dbReference type="InterPro" id="IPR036388">
    <property type="entry name" value="WH-like_DNA-bd_sf"/>
</dbReference>
<dbReference type="SUPFAM" id="SSF46785">
    <property type="entry name" value="Winged helix' DNA-binding domain"/>
    <property type="match status" value="1"/>
</dbReference>
<organism evidence="6 7">
    <name type="scientific">Saccharopolyspora hordei</name>
    <dbReference type="NCBI Taxonomy" id="1838"/>
    <lineage>
        <taxon>Bacteria</taxon>
        <taxon>Bacillati</taxon>
        <taxon>Actinomycetota</taxon>
        <taxon>Actinomycetes</taxon>
        <taxon>Pseudonocardiales</taxon>
        <taxon>Pseudonocardiaceae</taxon>
        <taxon>Saccharopolyspora</taxon>
    </lineage>
</organism>
<dbReference type="PROSITE" id="PS50931">
    <property type="entry name" value="HTH_LYSR"/>
    <property type="match status" value="1"/>
</dbReference>
<accession>A0A853AKM1</accession>
<gene>
    <name evidence="6" type="ORF">HNR68_002976</name>
</gene>
<keyword evidence="4" id="KW-0804">Transcription</keyword>
<evidence type="ECO:0000256" key="1">
    <source>
        <dbReference type="ARBA" id="ARBA00009437"/>
    </source>
</evidence>
<dbReference type="GO" id="GO:0003677">
    <property type="term" value="F:DNA binding"/>
    <property type="evidence" value="ECO:0007669"/>
    <property type="project" value="UniProtKB-KW"/>
</dbReference>
<comment type="similarity">
    <text evidence="1">Belongs to the LysR transcriptional regulatory family.</text>
</comment>
<dbReference type="Gene3D" id="3.40.190.10">
    <property type="entry name" value="Periplasmic binding protein-like II"/>
    <property type="match status" value="2"/>
</dbReference>
<evidence type="ECO:0000256" key="2">
    <source>
        <dbReference type="ARBA" id="ARBA00023015"/>
    </source>
</evidence>
<proteinExistence type="inferred from homology"/>
<keyword evidence="2" id="KW-0805">Transcription regulation</keyword>
<dbReference type="InterPro" id="IPR036390">
    <property type="entry name" value="WH_DNA-bd_sf"/>
</dbReference>
<evidence type="ECO:0000256" key="3">
    <source>
        <dbReference type="ARBA" id="ARBA00023125"/>
    </source>
</evidence>
<dbReference type="Gene3D" id="1.10.10.10">
    <property type="entry name" value="Winged helix-like DNA-binding domain superfamily/Winged helix DNA-binding domain"/>
    <property type="match status" value="1"/>
</dbReference>
<dbReference type="AlphaFoldDB" id="A0A853AKM1"/>
<dbReference type="PRINTS" id="PR00039">
    <property type="entry name" value="HTHLYSR"/>
</dbReference>
<protein>
    <submittedName>
        <fullName evidence="6">DNA-binding transcriptional LysR family regulator</fullName>
    </submittedName>
</protein>
<dbReference type="CDD" id="cd08414">
    <property type="entry name" value="PBP2_LTTR_aromatics_like"/>
    <property type="match status" value="1"/>
</dbReference>
<keyword evidence="7" id="KW-1185">Reference proteome</keyword>
<dbReference type="RefSeq" id="WP_179721410.1">
    <property type="nucleotide sequence ID" value="NZ_BAABFH010000001.1"/>
</dbReference>
<comment type="caution">
    <text evidence="6">The sequence shown here is derived from an EMBL/GenBank/DDBJ whole genome shotgun (WGS) entry which is preliminary data.</text>
</comment>